<accession>A0ABU2B9R5</accession>
<evidence type="ECO:0008006" key="4">
    <source>
        <dbReference type="Google" id="ProtNLM"/>
    </source>
</evidence>
<evidence type="ECO:0000313" key="3">
    <source>
        <dbReference type="Proteomes" id="UP001183619"/>
    </source>
</evidence>
<keyword evidence="1" id="KW-0732">Signal</keyword>
<dbReference type="Proteomes" id="UP001183619">
    <property type="component" value="Unassembled WGS sequence"/>
</dbReference>
<dbReference type="EMBL" id="JAVDYF010000001">
    <property type="protein sequence ID" value="MDR7355374.1"/>
    <property type="molecule type" value="Genomic_DNA"/>
</dbReference>
<organism evidence="2 3">
    <name type="scientific">Corynebacterium felinum</name>
    <dbReference type="NCBI Taxonomy" id="131318"/>
    <lineage>
        <taxon>Bacteria</taxon>
        <taxon>Bacillati</taxon>
        <taxon>Actinomycetota</taxon>
        <taxon>Actinomycetes</taxon>
        <taxon>Mycobacteriales</taxon>
        <taxon>Corynebacteriaceae</taxon>
        <taxon>Corynebacterium</taxon>
    </lineage>
</organism>
<keyword evidence="3" id="KW-1185">Reference proteome</keyword>
<dbReference type="RefSeq" id="WP_277105472.1">
    <property type="nucleotide sequence ID" value="NZ_BAAAJS010000078.1"/>
</dbReference>
<evidence type="ECO:0000256" key="1">
    <source>
        <dbReference type="SAM" id="SignalP"/>
    </source>
</evidence>
<reference evidence="2 3" key="1">
    <citation type="submission" date="2023-07" db="EMBL/GenBank/DDBJ databases">
        <title>Sequencing the genomes of 1000 actinobacteria strains.</title>
        <authorList>
            <person name="Klenk H.-P."/>
        </authorList>
    </citation>
    <scope>NUCLEOTIDE SEQUENCE [LARGE SCALE GENOMIC DNA]</scope>
    <source>
        <strain evidence="2 3">DSM 44508</strain>
    </source>
</reference>
<gene>
    <name evidence="2" type="ORF">J2S37_001912</name>
</gene>
<feature type="signal peptide" evidence="1">
    <location>
        <begin position="1"/>
        <end position="27"/>
    </location>
</feature>
<sequence length="175" mass="18937">MNLRRIQTLAMAAVIGLCTLAQPSAMAKEVPMPYPLGGTHTVEFTHNVECFQQKRDGNTIYGAYQIFSVKAVDKDAKTQGGISSLLSGIFPFNSAVVSWRGINTGGTEDVSVRSMGSEIEVKGMRSSFGPVEVNFTVTRSLLPIVFSNSSLPWLSVTHNETIMINPDPATCKPQP</sequence>
<feature type="chain" id="PRO_5046550348" description="Secreted protein" evidence="1">
    <location>
        <begin position="28"/>
        <end position="175"/>
    </location>
</feature>
<protein>
    <recommendedName>
        <fullName evidence="4">Secreted protein</fullName>
    </recommendedName>
</protein>
<name>A0ABU2B9R5_9CORY</name>
<evidence type="ECO:0000313" key="2">
    <source>
        <dbReference type="EMBL" id="MDR7355374.1"/>
    </source>
</evidence>
<comment type="caution">
    <text evidence="2">The sequence shown here is derived from an EMBL/GenBank/DDBJ whole genome shotgun (WGS) entry which is preliminary data.</text>
</comment>
<proteinExistence type="predicted"/>